<keyword evidence="9" id="KW-1185">Reference proteome</keyword>
<dbReference type="Gene3D" id="2.10.25.10">
    <property type="entry name" value="Laminin"/>
    <property type="match status" value="6"/>
</dbReference>
<keyword evidence="6" id="KW-0472">Membrane</keyword>
<protein>
    <submittedName>
        <fullName evidence="8">Mucin isoform X1</fullName>
    </submittedName>
</protein>
<keyword evidence="3" id="KW-0812">Transmembrane</keyword>
<dbReference type="Pfam" id="PF00094">
    <property type="entry name" value="VWD"/>
    <property type="match status" value="1"/>
</dbReference>
<dbReference type="InterPro" id="IPR005533">
    <property type="entry name" value="AMOP_dom"/>
</dbReference>
<dbReference type="GO" id="GO:0005509">
    <property type="term" value="F:calcium ion binding"/>
    <property type="evidence" value="ECO:0007669"/>
    <property type="project" value="InterPro"/>
</dbReference>
<keyword evidence="5" id="KW-1133">Transmembrane helix</keyword>
<dbReference type="InterPro" id="IPR013783">
    <property type="entry name" value="Ig-like_fold"/>
</dbReference>
<dbReference type="PROSITE" id="PS51233">
    <property type="entry name" value="VWFD"/>
    <property type="match status" value="1"/>
</dbReference>
<dbReference type="GO" id="GO:0007160">
    <property type="term" value="P:cell-matrix adhesion"/>
    <property type="evidence" value="ECO:0007669"/>
    <property type="project" value="InterPro"/>
</dbReference>
<dbReference type="GO" id="GO:0016020">
    <property type="term" value="C:membrane"/>
    <property type="evidence" value="ECO:0007669"/>
    <property type="project" value="UniProtKB-SubCell"/>
</dbReference>
<comment type="subcellular location">
    <subcellularLocation>
        <location evidence="1">Membrane</location>
    </subcellularLocation>
</comment>
<evidence type="ECO:0000256" key="7">
    <source>
        <dbReference type="ARBA" id="ARBA00023157"/>
    </source>
</evidence>
<keyword evidence="2" id="KW-0245">EGF-like domain</keyword>
<evidence type="ECO:0000313" key="9">
    <source>
        <dbReference type="Proteomes" id="UP001152795"/>
    </source>
</evidence>
<dbReference type="InterPro" id="IPR018097">
    <property type="entry name" value="EGF_Ca-bd_CS"/>
</dbReference>
<evidence type="ECO:0000256" key="1">
    <source>
        <dbReference type="ARBA" id="ARBA00004370"/>
    </source>
</evidence>
<dbReference type="InterPro" id="IPR000742">
    <property type="entry name" value="EGF"/>
</dbReference>
<evidence type="ECO:0000256" key="3">
    <source>
        <dbReference type="ARBA" id="ARBA00022692"/>
    </source>
</evidence>
<keyword evidence="4" id="KW-0677">Repeat</keyword>
<dbReference type="InterPro" id="IPR051495">
    <property type="entry name" value="Epithelial_Barrier/Signaling"/>
</dbReference>
<name>A0A6S7IQM1_PARCT</name>
<dbReference type="InterPro" id="IPR000152">
    <property type="entry name" value="EGF-type_Asp/Asn_hydroxyl_site"/>
</dbReference>
<dbReference type="Pfam" id="PF23263">
    <property type="entry name" value="C8-3_MUC4"/>
    <property type="match status" value="1"/>
</dbReference>
<dbReference type="Gene3D" id="2.60.40.10">
    <property type="entry name" value="Immunoglobulins"/>
    <property type="match status" value="1"/>
</dbReference>
<keyword evidence="7" id="KW-1015">Disulfide bond</keyword>
<dbReference type="PANTHER" id="PTHR13802:SF52">
    <property type="entry name" value="MUCIN-4"/>
    <property type="match status" value="1"/>
</dbReference>
<evidence type="ECO:0000256" key="6">
    <source>
        <dbReference type="ARBA" id="ARBA00023136"/>
    </source>
</evidence>
<dbReference type="PROSITE" id="PS01187">
    <property type="entry name" value="EGF_CA"/>
    <property type="match status" value="1"/>
</dbReference>
<dbReference type="OrthoDB" id="4405280at2759"/>
<dbReference type="SMART" id="SM00181">
    <property type="entry name" value="EGF"/>
    <property type="match status" value="7"/>
</dbReference>
<dbReference type="AlphaFoldDB" id="A0A6S7IQM1"/>
<dbReference type="PROSITE" id="PS00010">
    <property type="entry name" value="ASX_HYDROXYL"/>
    <property type="match status" value="2"/>
</dbReference>
<evidence type="ECO:0000256" key="4">
    <source>
        <dbReference type="ARBA" id="ARBA00022737"/>
    </source>
</evidence>
<dbReference type="PROSITE" id="PS00022">
    <property type="entry name" value="EGF_1"/>
    <property type="match status" value="1"/>
</dbReference>
<proteinExistence type="predicted"/>
<evidence type="ECO:0000313" key="8">
    <source>
        <dbReference type="EMBL" id="CAB4021535.1"/>
    </source>
</evidence>
<dbReference type="InterPro" id="IPR049883">
    <property type="entry name" value="NOTCH1_EGF-like"/>
</dbReference>
<dbReference type="SMART" id="SM00179">
    <property type="entry name" value="EGF_CA"/>
    <property type="match status" value="5"/>
</dbReference>
<dbReference type="PROSITE" id="PS50856">
    <property type="entry name" value="AMOP"/>
    <property type="match status" value="1"/>
</dbReference>
<feature type="non-terminal residue" evidence="8">
    <location>
        <position position="961"/>
    </location>
</feature>
<organism evidence="8 9">
    <name type="scientific">Paramuricea clavata</name>
    <name type="common">Red gorgonian</name>
    <name type="synonym">Violescent sea-whip</name>
    <dbReference type="NCBI Taxonomy" id="317549"/>
    <lineage>
        <taxon>Eukaryota</taxon>
        <taxon>Metazoa</taxon>
        <taxon>Cnidaria</taxon>
        <taxon>Anthozoa</taxon>
        <taxon>Octocorallia</taxon>
        <taxon>Malacalcyonacea</taxon>
        <taxon>Plexauridae</taxon>
        <taxon>Paramuricea</taxon>
    </lineage>
</organism>
<dbReference type="InterPro" id="IPR056619">
    <property type="entry name" value="C8-3_MUC4"/>
</dbReference>
<comment type="caution">
    <text evidence="8">The sequence shown here is derived from an EMBL/GenBank/DDBJ whole genome shotgun (WGS) entry which is preliminary data.</text>
</comment>
<dbReference type="Proteomes" id="UP001152795">
    <property type="component" value="Unassembled WGS sequence"/>
</dbReference>
<dbReference type="InterPro" id="IPR001846">
    <property type="entry name" value="VWF_type-D"/>
</dbReference>
<sequence length="961" mass="106083">KNTFQAVFASDETSWYLMYNYDDIDWAVAVPKSQYGLFVSEGGLPVIGWNAGMRGFDYRNNEEYQNLPLSGTINAEEIDDYEGNLGKGRWIFATSPRADRSPRLECYDWFIGSSNLGISTRQCPRFETQASVDRRFRRQDRFDRICYARVFPQSGAGLRCCYRRLGGPLLKNLPEPGGFLSRNPLVFDVGEDDRAFENCCLLSDLCEAYFVQRPKQDGRFYRPRRFALGFGDPHYSNLDNMNYTFNGCGDFMFVISNDNQFQVQVRFSQAVGAGFGTVVSAVVLKIEGVDPIQINHNTNDSGPAMLLHINGAEYSDYDNLDTNSAIIGDKVSIRRVGDNQLQLVTEDDHSVVVTRETNNLVIVVALDLSLFGSTMGLLGNWSDTVEDDFVLPNGTNLGYPLTDEQIHFDFGENWRLTPGQNLFINTTADEHFFCPDDYTPIFVSNFTFPNSSIQEIAASICGGNINCAFDIAATMLPSFGQNTIDSFNVFEEEKTIAENNAPTFENSNVVFNLTVGEEFVYTLSAEDADGDNLEFTNTDLPPGATVERNGNNITFRWLVNSIQPFNLSFSVQDTKNASTILVPIINVCACENGGLCVQQATTMETQGLSFSQHQVLNCECATGFTGEFCEIVRDFCQTQSGSPCHPLANCTNSPTNYICGDCPSGYNGDGADCADIDECANNATHDCEMVCRNNAGSFVCECMDGYELNDDMKTCSDINECTTAHDCQQNCINEQGSFRCGCSENFIVDLMNPKNCVPRSACPSGNPCQQVCAIDSNSGDQVCSCNRGYTVNPNVATDCVDVNECESSTNLCNQQCTNTMGSFNCSCLSGYVMGDDRFTCQDVDECIMAEMLACNTSNGGEICVNLPGTFKCECNNNLGFVLIDGICQVPDDNQVVVVEPEEPPAATRADRDSSVQLRLPNFQSNKYDRPTDIAFRSSIADALNRYCNADDQRRTECGLPG</sequence>
<feature type="non-terminal residue" evidence="8">
    <location>
        <position position="1"/>
    </location>
</feature>
<accession>A0A6S7IQM1</accession>
<dbReference type="CDD" id="cd00054">
    <property type="entry name" value="EGF_CA"/>
    <property type="match status" value="2"/>
</dbReference>
<evidence type="ECO:0000256" key="5">
    <source>
        <dbReference type="ARBA" id="ARBA00022989"/>
    </source>
</evidence>
<dbReference type="EMBL" id="CACRXK020011489">
    <property type="protein sequence ID" value="CAB4021535.1"/>
    <property type="molecule type" value="Genomic_DNA"/>
</dbReference>
<gene>
    <name evidence="8" type="ORF">PACLA_8A052281</name>
</gene>
<dbReference type="PROSITE" id="PS01186">
    <property type="entry name" value="EGF_2"/>
    <property type="match status" value="3"/>
</dbReference>
<reference evidence="8" key="1">
    <citation type="submission" date="2020-04" db="EMBL/GenBank/DDBJ databases">
        <authorList>
            <person name="Alioto T."/>
            <person name="Alioto T."/>
            <person name="Gomez Garrido J."/>
        </authorList>
    </citation>
    <scope>NUCLEOTIDE SEQUENCE</scope>
    <source>
        <strain evidence="8">A484AB</strain>
    </source>
</reference>
<dbReference type="SUPFAM" id="SSF57196">
    <property type="entry name" value="EGF/Laminin"/>
    <property type="match status" value="3"/>
</dbReference>
<dbReference type="InterPro" id="IPR001881">
    <property type="entry name" value="EGF-like_Ca-bd_dom"/>
</dbReference>
<dbReference type="InterPro" id="IPR003886">
    <property type="entry name" value="NIDO_dom"/>
</dbReference>
<dbReference type="Pfam" id="PF07645">
    <property type="entry name" value="EGF_CA"/>
    <property type="match status" value="4"/>
</dbReference>
<dbReference type="FunFam" id="2.10.25.10:FF:000240">
    <property type="entry name" value="Vitamin K-dependent protein S"/>
    <property type="match status" value="1"/>
</dbReference>
<dbReference type="SMART" id="SM00216">
    <property type="entry name" value="VWD"/>
    <property type="match status" value="1"/>
</dbReference>
<evidence type="ECO:0000256" key="2">
    <source>
        <dbReference type="ARBA" id="ARBA00022536"/>
    </source>
</evidence>
<dbReference type="Pfam" id="PF06119">
    <property type="entry name" value="NIDO"/>
    <property type="match status" value="1"/>
</dbReference>
<dbReference type="PANTHER" id="PTHR13802">
    <property type="entry name" value="MUCIN 4-RELATED"/>
    <property type="match status" value="1"/>
</dbReference>